<evidence type="ECO:0000313" key="1">
    <source>
        <dbReference type="EMBL" id="MDQ0158820.1"/>
    </source>
</evidence>
<accession>A0ABT9VDC3</accession>
<protein>
    <submittedName>
        <fullName evidence="1">Uncharacterized protein YchJ</fullName>
    </submittedName>
</protein>
<dbReference type="RefSeq" id="WP_306974811.1">
    <property type="nucleotide sequence ID" value="NZ_JAUSTQ010000002.1"/>
</dbReference>
<proteinExistence type="predicted"/>
<sequence>MNLKTIENDHYYTVEKVLYIIKNYHANQKLINEVVQQSFKSVGVSQYGIQAVMPKADDNTGTVEKQAILTEKAIKRYSKISTDLKYIQDRWYRIEDDTEAMILSLILSGYSMQKVADILNVDRTTVTRKLERIAYNLIEI</sequence>
<dbReference type="EMBL" id="JAUSTQ010000002">
    <property type="protein sequence ID" value="MDQ0158820.1"/>
    <property type="molecule type" value="Genomic_DNA"/>
</dbReference>
<name>A0ABT9VDC3_9BACI</name>
<gene>
    <name evidence="1" type="ORF">J2S77_000776</name>
</gene>
<keyword evidence="2" id="KW-1185">Reference proteome</keyword>
<evidence type="ECO:0000313" key="2">
    <source>
        <dbReference type="Proteomes" id="UP001224359"/>
    </source>
</evidence>
<dbReference type="Proteomes" id="UP001224359">
    <property type="component" value="Unassembled WGS sequence"/>
</dbReference>
<reference evidence="1 2" key="1">
    <citation type="submission" date="2023-07" db="EMBL/GenBank/DDBJ databases">
        <title>Genomic Encyclopedia of Type Strains, Phase IV (KMG-IV): sequencing the most valuable type-strain genomes for metagenomic binning, comparative biology and taxonomic classification.</title>
        <authorList>
            <person name="Goeker M."/>
        </authorList>
    </citation>
    <scope>NUCLEOTIDE SEQUENCE [LARGE SCALE GENOMIC DNA]</scope>
    <source>
        <strain evidence="1 2">DSM 16460</strain>
    </source>
</reference>
<organism evidence="1 2">
    <name type="scientific">Alkalibacillus salilacus</name>
    <dbReference type="NCBI Taxonomy" id="284582"/>
    <lineage>
        <taxon>Bacteria</taxon>
        <taxon>Bacillati</taxon>
        <taxon>Bacillota</taxon>
        <taxon>Bacilli</taxon>
        <taxon>Bacillales</taxon>
        <taxon>Bacillaceae</taxon>
        <taxon>Alkalibacillus</taxon>
    </lineage>
</organism>
<comment type="caution">
    <text evidence="1">The sequence shown here is derived from an EMBL/GenBank/DDBJ whole genome shotgun (WGS) entry which is preliminary data.</text>
</comment>